<proteinExistence type="predicted"/>
<dbReference type="Ensembl" id="ENSGACT00000015223.1">
    <property type="protein sequence ID" value="ENSGACP00000015194.1"/>
    <property type="gene ID" value="ENSGACG00000011488.1"/>
</dbReference>
<dbReference type="Bgee" id="ENSGACG00000011488">
    <property type="expression patterns" value="Expressed in testis and 1 other cell type or tissue"/>
</dbReference>
<organism evidence="1">
    <name type="scientific">Gasterosteus aculeatus</name>
    <name type="common">Three-spined stickleback</name>
    <dbReference type="NCBI Taxonomy" id="69293"/>
    <lineage>
        <taxon>Eukaryota</taxon>
        <taxon>Metazoa</taxon>
        <taxon>Chordata</taxon>
        <taxon>Craniata</taxon>
        <taxon>Vertebrata</taxon>
        <taxon>Euteleostomi</taxon>
        <taxon>Actinopterygii</taxon>
        <taxon>Neopterygii</taxon>
        <taxon>Teleostei</taxon>
        <taxon>Neoteleostei</taxon>
        <taxon>Acanthomorphata</taxon>
        <taxon>Eupercaria</taxon>
        <taxon>Perciformes</taxon>
        <taxon>Cottioidei</taxon>
        <taxon>Gasterosteales</taxon>
        <taxon>Gasterosteidae</taxon>
        <taxon>Gasterosteus</taxon>
    </lineage>
</organism>
<dbReference type="STRING" id="69293.ENSGACP00000015194"/>
<accession>G3PC70</accession>
<dbReference type="InterPro" id="IPR027417">
    <property type="entry name" value="P-loop_NTPase"/>
</dbReference>
<dbReference type="eggNOG" id="ENOG502T14X">
    <property type="taxonomic scope" value="Eukaryota"/>
</dbReference>
<protein>
    <submittedName>
        <fullName evidence="1">Uncharacterized protein</fullName>
    </submittedName>
</protein>
<sequence>FPVTEDHPEVHAMVQSALEEARHMSTSPVGLHAEVLEKRVKEIQIEEAEADSGWVLDNFPTDLSEMNSIQQAGLLPDILFCLRDRDGNQVLKRLYETNKDRVDNALRKRLQDEQSEKEKQAL</sequence>
<dbReference type="InParanoid" id="G3PC70"/>
<dbReference type="Gene3D" id="3.40.50.300">
    <property type="entry name" value="P-loop containing nucleotide triphosphate hydrolases"/>
    <property type="match status" value="1"/>
</dbReference>
<reference evidence="1" key="2">
    <citation type="submission" date="2024-04" db="UniProtKB">
        <authorList>
            <consortium name="Ensembl"/>
        </authorList>
    </citation>
    <scope>IDENTIFICATION</scope>
</reference>
<reference evidence="1" key="1">
    <citation type="submission" date="2006-01" db="EMBL/GenBank/DDBJ databases">
        <authorList>
            <person name="Lindblad-Toh K."/>
            <person name="Mauceli E."/>
            <person name="Grabherr M."/>
            <person name="Chang J.L."/>
            <person name="Lander E.S."/>
        </authorList>
    </citation>
    <scope>NUCLEOTIDE SEQUENCE [LARGE SCALE GENOMIC DNA]</scope>
</reference>
<name>G3PC70_GASAC</name>
<evidence type="ECO:0000313" key="1">
    <source>
        <dbReference type="Ensembl" id="ENSGACP00000015194.1"/>
    </source>
</evidence>
<dbReference type="AlphaFoldDB" id="G3PC70"/>